<evidence type="ECO:0000313" key="5">
    <source>
        <dbReference type="EMBL" id="DAZ94211.1"/>
    </source>
</evidence>
<evidence type="ECO:0000313" key="6">
    <source>
        <dbReference type="Proteomes" id="UP001146120"/>
    </source>
</evidence>
<evidence type="ECO:0000256" key="1">
    <source>
        <dbReference type="ARBA" id="ARBA00004123"/>
    </source>
</evidence>
<dbReference type="Proteomes" id="UP001146120">
    <property type="component" value="Unassembled WGS sequence"/>
</dbReference>
<dbReference type="InterPro" id="IPR000953">
    <property type="entry name" value="Chromo/chromo_shadow_dom"/>
</dbReference>
<evidence type="ECO:0000256" key="2">
    <source>
        <dbReference type="ARBA" id="ARBA00023242"/>
    </source>
</evidence>
<name>A0AAV2YJW9_9STRA</name>
<dbReference type="GO" id="GO:0005634">
    <property type="term" value="C:nucleus"/>
    <property type="evidence" value="ECO:0007669"/>
    <property type="project" value="UniProtKB-SubCell"/>
</dbReference>
<feature type="region of interest" description="Disordered" evidence="3">
    <location>
        <begin position="47"/>
        <end position="74"/>
    </location>
</feature>
<dbReference type="InterPro" id="IPR023779">
    <property type="entry name" value="Chromodomain_CS"/>
</dbReference>
<evidence type="ECO:0000259" key="4">
    <source>
        <dbReference type="PROSITE" id="PS50013"/>
    </source>
</evidence>
<keyword evidence="2" id="KW-0539">Nucleus</keyword>
<protein>
    <recommendedName>
        <fullName evidence="4">Chromo domain-containing protein</fullName>
    </recommendedName>
</protein>
<accession>A0AAV2YJW9</accession>
<comment type="caution">
    <text evidence="5">The sequence shown here is derived from an EMBL/GenBank/DDBJ whole genome shotgun (WGS) entry which is preliminary data.</text>
</comment>
<keyword evidence="6" id="KW-1185">Reference proteome</keyword>
<dbReference type="Gene3D" id="2.40.50.40">
    <property type="match status" value="1"/>
</dbReference>
<reference evidence="5" key="1">
    <citation type="submission" date="2022-11" db="EMBL/GenBank/DDBJ databases">
        <authorList>
            <person name="Morgan W.R."/>
            <person name="Tartar A."/>
        </authorList>
    </citation>
    <scope>NUCLEOTIDE SEQUENCE</scope>
    <source>
        <strain evidence="5">ARSEF 373</strain>
    </source>
</reference>
<dbReference type="CDD" id="cd00024">
    <property type="entry name" value="CD_CSD"/>
    <property type="match status" value="1"/>
</dbReference>
<dbReference type="SUPFAM" id="SSF54160">
    <property type="entry name" value="Chromo domain-like"/>
    <property type="match status" value="1"/>
</dbReference>
<dbReference type="AlphaFoldDB" id="A0AAV2YJW9"/>
<proteinExistence type="predicted"/>
<gene>
    <name evidence="5" type="ORF">N0F65_000438</name>
</gene>
<dbReference type="Pfam" id="PF00385">
    <property type="entry name" value="Chromo"/>
    <property type="match status" value="1"/>
</dbReference>
<feature type="domain" description="Chromo" evidence="4">
    <location>
        <begin position="81"/>
        <end position="161"/>
    </location>
</feature>
<dbReference type="InterPro" id="IPR016197">
    <property type="entry name" value="Chromo-like_dom_sf"/>
</dbReference>
<dbReference type="PROSITE" id="PS00598">
    <property type="entry name" value="CHROMO_1"/>
    <property type="match status" value="1"/>
</dbReference>
<sequence>MPTRFPVINNVPSIPGILRTRTRTTSLFLQKATHLRHLNFKVVLAGASSRDSRGSPPARRQARFQRDPPATLLDQNGDQHWIVERIVDRRDPAVTGATSGARGTRNPNQAVTHRAREYRVRWLGFPPDADTWEPRGSLHRDVPDLVAEYNARVRHEPVDTRGNAACSEQ</sequence>
<dbReference type="EMBL" id="DAKRPA010000263">
    <property type="protein sequence ID" value="DAZ94211.1"/>
    <property type="molecule type" value="Genomic_DNA"/>
</dbReference>
<organism evidence="5 6">
    <name type="scientific">Lagenidium giganteum</name>
    <dbReference type="NCBI Taxonomy" id="4803"/>
    <lineage>
        <taxon>Eukaryota</taxon>
        <taxon>Sar</taxon>
        <taxon>Stramenopiles</taxon>
        <taxon>Oomycota</taxon>
        <taxon>Peronosporomycetes</taxon>
        <taxon>Pythiales</taxon>
        <taxon>Pythiaceae</taxon>
    </lineage>
</organism>
<dbReference type="SMART" id="SM00298">
    <property type="entry name" value="CHROMO"/>
    <property type="match status" value="1"/>
</dbReference>
<dbReference type="InterPro" id="IPR023780">
    <property type="entry name" value="Chromo_domain"/>
</dbReference>
<reference evidence="5" key="2">
    <citation type="journal article" date="2023" name="Microbiol Resour">
        <title>Decontamination and Annotation of the Draft Genome Sequence of the Oomycete Lagenidium giganteum ARSEF 373.</title>
        <authorList>
            <person name="Morgan W.R."/>
            <person name="Tartar A."/>
        </authorList>
    </citation>
    <scope>NUCLEOTIDE SEQUENCE</scope>
    <source>
        <strain evidence="5">ARSEF 373</strain>
    </source>
</reference>
<dbReference type="PROSITE" id="PS50013">
    <property type="entry name" value="CHROMO_2"/>
    <property type="match status" value="1"/>
</dbReference>
<evidence type="ECO:0000256" key="3">
    <source>
        <dbReference type="SAM" id="MobiDB-lite"/>
    </source>
</evidence>
<comment type="subcellular location">
    <subcellularLocation>
        <location evidence="1">Nucleus</location>
    </subcellularLocation>
</comment>